<dbReference type="EMBL" id="BPWL01000005">
    <property type="protein sequence ID" value="GJJ10227.1"/>
    <property type="molecule type" value="Genomic_DNA"/>
</dbReference>
<protein>
    <submittedName>
        <fullName evidence="1">Uncharacterized protein</fullName>
    </submittedName>
</protein>
<accession>A0AAV5A9I1</accession>
<comment type="caution">
    <text evidence="1">The sequence shown here is derived from an EMBL/GenBank/DDBJ whole genome shotgun (WGS) entry which is preliminary data.</text>
</comment>
<gene>
    <name evidence="1" type="ORF">Clacol_004453</name>
</gene>
<dbReference type="AlphaFoldDB" id="A0AAV5A9I1"/>
<evidence type="ECO:0000313" key="2">
    <source>
        <dbReference type="Proteomes" id="UP001050691"/>
    </source>
</evidence>
<dbReference type="Proteomes" id="UP001050691">
    <property type="component" value="Unassembled WGS sequence"/>
</dbReference>
<proteinExistence type="predicted"/>
<keyword evidence="2" id="KW-1185">Reference proteome</keyword>
<reference evidence="1" key="1">
    <citation type="submission" date="2021-10" db="EMBL/GenBank/DDBJ databases">
        <title>De novo Genome Assembly of Clathrus columnatus (Basidiomycota, Fungi) Using Illumina and Nanopore Sequence Data.</title>
        <authorList>
            <person name="Ogiso-Tanaka E."/>
            <person name="Itagaki H."/>
            <person name="Hosoya T."/>
            <person name="Hosaka K."/>
        </authorList>
    </citation>
    <scope>NUCLEOTIDE SEQUENCE</scope>
    <source>
        <strain evidence="1">MO-923</strain>
    </source>
</reference>
<name>A0AAV5A9I1_9AGAM</name>
<evidence type="ECO:0000313" key="1">
    <source>
        <dbReference type="EMBL" id="GJJ10227.1"/>
    </source>
</evidence>
<organism evidence="1 2">
    <name type="scientific">Clathrus columnatus</name>
    <dbReference type="NCBI Taxonomy" id="1419009"/>
    <lineage>
        <taxon>Eukaryota</taxon>
        <taxon>Fungi</taxon>
        <taxon>Dikarya</taxon>
        <taxon>Basidiomycota</taxon>
        <taxon>Agaricomycotina</taxon>
        <taxon>Agaricomycetes</taxon>
        <taxon>Phallomycetidae</taxon>
        <taxon>Phallales</taxon>
        <taxon>Clathraceae</taxon>
        <taxon>Clathrus</taxon>
    </lineage>
</organism>
<sequence length="326" mass="36885">MSIHLPSVITLTKLISLDDNCYALIQRLRAPALRRLNVQRIHTPELDQQGCLIFDEYDLSPITQLVVSNAFGILRQPQNSSLVIEGLTAGSTPRNEDPWAPLEMDQYDLKHCNEDPWTPFEMDQDTNYDHIDLHSINVSFSGPTQFHIGLPTYNTPNDGVAPPDFQPSPTLSKILSKLHNLERLYITPFSMVDIYQDLSSSDCEPLKRFLNIFFDNLISLKIKQLGIMEVGRNPYILRLIFDLVNNCFALSNLDTIELGNFGAGLWHRNYFSVHDFAEELVNSLKSRQKAGHRALPRLEVDLGTPLPKKCIAEAAMLGTQINVNVQ</sequence>